<dbReference type="Pfam" id="PF15086">
    <property type="entry name" value="UPF0542"/>
    <property type="match status" value="1"/>
</dbReference>
<reference evidence="2 3" key="1">
    <citation type="submission" date="2013-11" db="EMBL/GenBank/DDBJ databases">
        <title>Draft genome of the bovine lungworm Dictyocaulus viviparus.</title>
        <authorList>
            <person name="Mitreva M."/>
        </authorList>
    </citation>
    <scope>NUCLEOTIDE SEQUENCE [LARGE SCALE GENOMIC DNA]</scope>
    <source>
        <strain evidence="2 3">HannoverDv2000</strain>
    </source>
</reference>
<sequence length="88" mass="10559">MHWLKENGIRLIAFVVHEPMLCVQYVLAAAFALVVLTFVMHWKIQKSVKKQEKIRKQKEKILRKLHDSRKRARDDYENLLTVEKDKND</sequence>
<gene>
    <name evidence="2" type="ORF">DICVIV_03182</name>
</gene>
<evidence type="ECO:0000256" key="1">
    <source>
        <dbReference type="SAM" id="Phobius"/>
    </source>
</evidence>
<keyword evidence="3" id="KW-1185">Reference proteome</keyword>
<dbReference type="AlphaFoldDB" id="A0A0D8Y3A4"/>
<dbReference type="InterPro" id="IPR027877">
    <property type="entry name" value="Smim15"/>
</dbReference>
<keyword evidence="1" id="KW-0472">Membrane</keyword>
<name>A0A0D8Y3A4_DICVI</name>
<protein>
    <submittedName>
        <fullName evidence="2">Uncharacterized protein</fullName>
    </submittedName>
</protein>
<dbReference type="Proteomes" id="UP000053766">
    <property type="component" value="Unassembled WGS sequence"/>
</dbReference>
<feature type="transmembrane region" description="Helical" evidence="1">
    <location>
        <begin position="23"/>
        <end position="42"/>
    </location>
</feature>
<keyword evidence="1" id="KW-1133">Transmembrane helix</keyword>
<proteinExistence type="predicted"/>
<organism evidence="2 3">
    <name type="scientific">Dictyocaulus viviparus</name>
    <name type="common">Bovine lungworm</name>
    <dbReference type="NCBI Taxonomy" id="29172"/>
    <lineage>
        <taxon>Eukaryota</taxon>
        <taxon>Metazoa</taxon>
        <taxon>Ecdysozoa</taxon>
        <taxon>Nematoda</taxon>
        <taxon>Chromadorea</taxon>
        <taxon>Rhabditida</taxon>
        <taxon>Rhabditina</taxon>
        <taxon>Rhabditomorpha</taxon>
        <taxon>Strongyloidea</taxon>
        <taxon>Metastrongylidae</taxon>
        <taxon>Dictyocaulus</taxon>
    </lineage>
</organism>
<evidence type="ECO:0000313" key="2">
    <source>
        <dbReference type="EMBL" id="KJH50662.1"/>
    </source>
</evidence>
<dbReference type="EMBL" id="KN716200">
    <property type="protein sequence ID" value="KJH50662.1"/>
    <property type="molecule type" value="Genomic_DNA"/>
</dbReference>
<evidence type="ECO:0000313" key="3">
    <source>
        <dbReference type="Proteomes" id="UP000053766"/>
    </source>
</evidence>
<keyword evidence="1" id="KW-0812">Transmembrane</keyword>
<reference evidence="3" key="2">
    <citation type="journal article" date="2016" name="Sci. Rep.">
        <title>Dictyocaulus viviparus genome, variome and transcriptome elucidate lungworm biology and support future intervention.</title>
        <authorList>
            <person name="McNulty S.N."/>
            <person name="Strube C."/>
            <person name="Rosa B.A."/>
            <person name="Martin J.C."/>
            <person name="Tyagi R."/>
            <person name="Choi Y.J."/>
            <person name="Wang Q."/>
            <person name="Hallsworth Pepin K."/>
            <person name="Zhang X."/>
            <person name="Ozersky P."/>
            <person name="Wilson R.K."/>
            <person name="Sternberg P.W."/>
            <person name="Gasser R.B."/>
            <person name="Mitreva M."/>
        </authorList>
    </citation>
    <scope>NUCLEOTIDE SEQUENCE [LARGE SCALE GENOMIC DNA]</scope>
    <source>
        <strain evidence="3">HannoverDv2000</strain>
    </source>
</reference>
<accession>A0A0D8Y3A4</accession>